<evidence type="ECO:0000256" key="6">
    <source>
        <dbReference type="ARBA" id="ARBA00022801"/>
    </source>
</evidence>
<dbReference type="PANTHER" id="PTHR34990">
    <property type="entry name" value="UDP-2,3-DIACYLGLUCOSAMINE HYDROLASE-RELATED"/>
    <property type="match status" value="1"/>
</dbReference>
<feature type="binding site" evidence="10">
    <location>
        <position position="213"/>
    </location>
    <ligand>
        <name>Mn(2+)</name>
        <dbReference type="ChEBI" id="CHEBI:29035"/>
        <label>1</label>
    </ligand>
</feature>
<evidence type="ECO:0000256" key="2">
    <source>
        <dbReference type="ARBA" id="ARBA00022516"/>
    </source>
</evidence>
<dbReference type="Gene3D" id="3.60.21.10">
    <property type="match status" value="1"/>
</dbReference>
<dbReference type="EMBL" id="JAEQNA010000002">
    <property type="protein sequence ID" value="MBL0420495.1"/>
    <property type="molecule type" value="Genomic_DNA"/>
</dbReference>
<feature type="binding site" evidence="10">
    <location>
        <position position="57"/>
    </location>
    <ligand>
        <name>Mn(2+)</name>
        <dbReference type="ChEBI" id="CHEBI:29035"/>
        <label>1</label>
    </ligand>
</feature>
<gene>
    <name evidence="10" type="primary">lpxH</name>
    <name evidence="12" type="ORF">JI739_09090</name>
</gene>
<feature type="binding site" evidence="10">
    <location>
        <position position="96"/>
    </location>
    <ligand>
        <name>Mn(2+)</name>
        <dbReference type="ChEBI" id="CHEBI:29035"/>
        <label>2</label>
    </ligand>
</feature>
<dbReference type="InterPro" id="IPR029052">
    <property type="entry name" value="Metallo-depent_PP-like"/>
</dbReference>
<protein>
    <recommendedName>
        <fullName evidence="10">UDP-2,3-diacylglucosamine hydrolase</fullName>
        <ecNumber evidence="10">3.6.1.54</ecNumber>
    </recommendedName>
    <alternativeName>
        <fullName evidence="10">UDP-2,3-diacylglucosamine diphosphatase</fullName>
    </alternativeName>
</protein>
<evidence type="ECO:0000256" key="1">
    <source>
        <dbReference type="ARBA" id="ARBA00022475"/>
    </source>
</evidence>
<comment type="subcellular location">
    <subcellularLocation>
        <location evidence="10">Cell inner membrane</location>
        <topology evidence="10">Peripheral membrane protein</topology>
        <orientation evidence="10">Cytoplasmic side</orientation>
    </subcellularLocation>
</comment>
<keyword evidence="2 10" id="KW-0444">Lipid biosynthesis</keyword>
<dbReference type="Proteomes" id="UP000613011">
    <property type="component" value="Unassembled WGS sequence"/>
</dbReference>
<evidence type="ECO:0000256" key="3">
    <source>
        <dbReference type="ARBA" id="ARBA00022519"/>
    </source>
</evidence>
<dbReference type="CDD" id="cd07398">
    <property type="entry name" value="MPP_YbbF-LpxH"/>
    <property type="match status" value="1"/>
</dbReference>
<dbReference type="NCBIfam" id="NF003743">
    <property type="entry name" value="PRK05340.1"/>
    <property type="match status" value="1"/>
</dbReference>
<keyword evidence="3 10" id="KW-0997">Cell inner membrane</keyword>
<comment type="pathway">
    <text evidence="10">Glycolipid biosynthesis; lipid IV(A) biosynthesis; lipid IV(A) from (3R)-3-hydroxytetradecanoyl-[acyl-carrier-protein] and UDP-N-acetyl-alpha-D-glucosamine: step 4/6.</text>
</comment>
<keyword evidence="13" id="KW-1185">Reference proteome</keyword>
<evidence type="ECO:0000259" key="11">
    <source>
        <dbReference type="Pfam" id="PF00149"/>
    </source>
</evidence>
<dbReference type="GO" id="GO:0005737">
    <property type="term" value="C:cytoplasm"/>
    <property type="evidence" value="ECO:0007669"/>
    <property type="project" value="InterPro"/>
</dbReference>
<dbReference type="GO" id="GO:0009245">
    <property type="term" value="P:lipid A biosynthetic process"/>
    <property type="evidence" value="ECO:0007669"/>
    <property type="project" value="UniProtKB-UniRule"/>
</dbReference>
<evidence type="ECO:0000313" key="12">
    <source>
        <dbReference type="EMBL" id="MBL0420495.1"/>
    </source>
</evidence>
<feature type="binding site" evidence="10">
    <location>
        <position position="211"/>
    </location>
    <ligand>
        <name>substrate</name>
    </ligand>
</feature>
<organism evidence="12 13">
    <name type="scientific">Ramlibacter aurantiacus</name>
    <dbReference type="NCBI Taxonomy" id="2801330"/>
    <lineage>
        <taxon>Bacteria</taxon>
        <taxon>Pseudomonadati</taxon>
        <taxon>Pseudomonadota</taxon>
        <taxon>Betaproteobacteria</taxon>
        <taxon>Burkholderiales</taxon>
        <taxon>Comamonadaceae</taxon>
        <taxon>Ramlibacter</taxon>
    </lineage>
</organism>
<comment type="caution">
    <text evidence="10">Lacks conserved residue(s) required for the propagation of feature annotation.</text>
</comment>
<comment type="function">
    <text evidence="10">Hydrolyzes the pyrophosphate bond of UDP-2,3-diacylglucosamine to yield 2,3-diacylglucosamine 1-phosphate (lipid X) and UMP by catalyzing the attack of water at the alpha-P atom. Involved in the biosynthesis of lipid A, a phosphorylated glycolipid that anchors the lipopolysaccharide to the outer membrane of the cell.</text>
</comment>
<accession>A0A936ZSU5</accession>
<dbReference type="InterPro" id="IPR010138">
    <property type="entry name" value="UDP-diacylglucosamine_Hdrlase"/>
</dbReference>
<dbReference type="GO" id="GO:0019897">
    <property type="term" value="C:extrinsic component of plasma membrane"/>
    <property type="evidence" value="ECO:0007669"/>
    <property type="project" value="UniProtKB-UniRule"/>
</dbReference>
<evidence type="ECO:0000256" key="10">
    <source>
        <dbReference type="HAMAP-Rule" id="MF_00575"/>
    </source>
</evidence>
<keyword evidence="9 10" id="KW-0464">Manganese</keyword>
<comment type="similarity">
    <text evidence="10">Belongs to the LpxH family.</text>
</comment>
<dbReference type="Pfam" id="PF00149">
    <property type="entry name" value="Metallophos"/>
    <property type="match status" value="1"/>
</dbReference>
<evidence type="ECO:0000256" key="4">
    <source>
        <dbReference type="ARBA" id="ARBA00022556"/>
    </source>
</evidence>
<dbReference type="AlphaFoldDB" id="A0A936ZSU5"/>
<dbReference type="RefSeq" id="WP_201683570.1">
    <property type="nucleotide sequence ID" value="NZ_JAEQNA010000002.1"/>
</dbReference>
<dbReference type="PANTHER" id="PTHR34990:SF1">
    <property type="entry name" value="UDP-2,3-DIACYLGLUCOSAMINE HYDROLASE"/>
    <property type="match status" value="1"/>
</dbReference>
<dbReference type="InterPro" id="IPR004843">
    <property type="entry name" value="Calcineurin-like_PHP"/>
</dbReference>
<dbReference type="InterPro" id="IPR043461">
    <property type="entry name" value="LpxH-like"/>
</dbReference>
<feature type="binding site" evidence="10">
    <location>
        <position position="28"/>
    </location>
    <ligand>
        <name>Mn(2+)</name>
        <dbReference type="ChEBI" id="CHEBI:29035"/>
        <label>1</label>
    </ligand>
</feature>
<keyword evidence="4 10" id="KW-0441">Lipid A biosynthesis</keyword>
<comment type="catalytic activity">
    <reaction evidence="10">
        <text>UDP-2-N,3-O-bis[(3R)-3-hydroxytetradecanoyl]-alpha-D-glucosamine + H2O = 2-N,3-O-bis[(3R)-3-hydroxytetradecanoyl]-alpha-D-glucosaminyl 1-phosphate + UMP + 2 H(+)</text>
        <dbReference type="Rhea" id="RHEA:25213"/>
        <dbReference type="ChEBI" id="CHEBI:15377"/>
        <dbReference type="ChEBI" id="CHEBI:15378"/>
        <dbReference type="ChEBI" id="CHEBI:57865"/>
        <dbReference type="ChEBI" id="CHEBI:57957"/>
        <dbReference type="ChEBI" id="CHEBI:78847"/>
        <dbReference type="EC" id="3.6.1.54"/>
    </reaction>
</comment>
<evidence type="ECO:0000256" key="5">
    <source>
        <dbReference type="ARBA" id="ARBA00022723"/>
    </source>
</evidence>
<keyword evidence="6 10" id="KW-0378">Hydrolase</keyword>
<dbReference type="HAMAP" id="MF_00575">
    <property type="entry name" value="LpxH"/>
    <property type="match status" value="1"/>
</dbReference>
<keyword evidence="7 10" id="KW-0443">Lipid metabolism</keyword>
<keyword evidence="5 10" id="KW-0479">Metal-binding</keyword>
<evidence type="ECO:0000313" key="13">
    <source>
        <dbReference type="Proteomes" id="UP000613011"/>
    </source>
</evidence>
<feature type="binding site" evidence="10">
    <location>
        <position position="211"/>
    </location>
    <ligand>
        <name>Mn(2+)</name>
        <dbReference type="ChEBI" id="CHEBI:29035"/>
        <label>2</label>
    </ligand>
</feature>
<reference evidence="12" key="1">
    <citation type="submission" date="2021-01" db="EMBL/GenBank/DDBJ databases">
        <title>Ramlibacter sp. strain AW1 16S ribosomal RNA gene Genome sequencing and assembly.</title>
        <authorList>
            <person name="Kang M."/>
        </authorList>
    </citation>
    <scope>NUCLEOTIDE SEQUENCE</scope>
    <source>
        <strain evidence="12">AW1</strain>
    </source>
</reference>
<dbReference type="SUPFAM" id="SSF56300">
    <property type="entry name" value="Metallo-dependent phosphatases"/>
    <property type="match status" value="1"/>
</dbReference>
<feature type="binding site" evidence="10">
    <location>
        <position position="177"/>
    </location>
    <ligand>
        <name>substrate</name>
    </ligand>
</feature>
<dbReference type="NCBIfam" id="TIGR01854">
    <property type="entry name" value="lipid_A_lpxH"/>
    <property type="match status" value="1"/>
</dbReference>
<evidence type="ECO:0000256" key="9">
    <source>
        <dbReference type="ARBA" id="ARBA00023211"/>
    </source>
</evidence>
<evidence type="ECO:0000256" key="7">
    <source>
        <dbReference type="ARBA" id="ARBA00023098"/>
    </source>
</evidence>
<evidence type="ECO:0000256" key="8">
    <source>
        <dbReference type="ARBA" id="ARBA00023136"/>
    </source>
</evidence>
<dbReference type="GO" id="GO:0008758">
    <property type="term" value="F:UDP-2,3-diacylglucosamine hydrolase activity"/>
    <property type="evidence" value="ECO:0007669"/>
    <property type="project" value="UniProtKB-UniRule"/>
</dbReference>
<comment type="cofactor">
    <cofactor evidence="10">
        <name>Mn(2+)</name>
        <dbReference type="ChEBI" id="CHEBI:29035"/>
    </cofactor>
    <text evidence="10">Binds 2 Mn(2+) ions per subunit in a binuclear metal center.</text>
</comment>
<keyword evidence="8 10" id="KW-0472">Membrane</keyword>
<comment type="caution">
    <text evidence="12">The sequence shown here is derived from an EMBL/GenBank/DDBJ whole genome shotgun (WGS) entry which is preliminary data.</text>
</comment>
<feature type="binding site" evidence="10">
    <location>
        <position position="131"/>
    </location>
    <ligand>
        <name>Mn(2+)</name>
        <dbReference type="ChEBI" id="CHEBI:29035"/>
        <label>2</label>
    </ligand>
</feature>
<dbReference type="EC" id="3.6.1.54" evidence="10"/>
<proteinExistence type="inferred from homology"/>
<feature type="binding site" evidence="10">
    <location>
        <position position="139"/>
    </location>
    <ligand>
        <name>substrate</name>
    </ligand>
</feature>
<feature type="binding site" evidence="10">
    <location>
        <begin position="96"/>
        <end position="97"/>
    </location>
    <ligand>
        <name>substrate</name>
    </ligand>
</feature>
<keyword evidence="1 10" id="KW-1003">Cell membrane</keyword>
<name>A0A936ZSU5_9BURK</name>
<feature type="binding site" evidence="10">
    <location>
        <position position="26"/>
    </location>
    <ligand>
        <name>Mn(2+)</name>
        <dbReference type="ChEBI" id="CHEBI:29035"/>
        <label>1</label>
    </ligand>
</feature>
<feature type="domain" description="Calcineurin-like phosphoesterase" evidence="11">
    <location>
        <begin position="22"/>
        <end position="215"/>
    </location>
</feature>
<feature type="binding site" evidence="10">
    <location>
        <position position="57"/>
    </location>
    <ligand>
        <name>Mn(2+)</name>
        <dbReference type="ChEBI" id="CHEBI:29035"/>
        <label>2</label>
    </ligand>
</feature>
<sequence>MHGQPPDAFPVLAARPGWAAVDLISDLHLQAEQPATFSAFRHHLQSTPADAVLVLGDLFEAWVGDDAAIEPGFAADCAAVLRQASARRPVYFMPGNRDFLLGPDMAARCGMGLLSDPTVLVFGGRRWLLSHGDILCLADTAYQRFREQVHAPEWIAHFLRKPLVQREALARQMREASRVHQQALPAYADLDPEAVRRWLVAAGAGTMIHGHTHHPADHDLGDGLRRLVLSDWDLEPTAVAPRAQVMRLHADAAPERIDLTA</sequence>
<dbReference type="GO" id="GO:0030145">
    <property type="term" value="F:manganese ion binding"/>
    <property type="evidence" value="ECO:0007669"/>
    <property type="project" value="UniProtKB-UniRule"/>
</dbReference>